<feature type="transmembrane region" description="Helical" evidence="8">
    <location>
        <begin position="436"/>
        <end position="460"/>
    </location>
</feature>
<evidence type="ECO:0000259" key="9">
    <source>
        <dbReference type="PROSITE" id="PS50850"/>
    </source>
</evidence>
<accession>A0A5B8MP11</accession>
<dbReference type="PANTHER" id="PTHR48020:SF12">
    <property type="entry name" value="PROTON MYO-INOSITOL COTRANSPORTER"/>
    <property type="match status" value="1"/>
</dbReference>
<dbReference type="GO" id="GO:0022857">
    <property type="term" value="F:transmembrane transporter activity"/>
    <property type="evidence" value="ECO:0007669"/>
    <property type="project" value="InterPro"/>
</dbReference>
<keyword evidence="4 8" id="KW-0812">Transmembrane</keyword>
<evidence type="ECO:0000256" key="2">
    <source>
        <dbReference type="ARBA" id="ARBA00010992"/>
    </source>
</evidence>
<evidence type="ECO:0000313" key="11">
    <source>
        <dbReference type="Proteomes" id="UP000316726"/>
    </source>
</evidence>
<dbReference type="AlphaFoldDB" id="A0A5B8MP11"/>
<dbReference type="PANTHER" id="PTHR48020">
    <property type="entry name" value="PROTON MYO-INOSITOL COTRANSPORTER"/>
    <property type="match status" value="1"/>
</dbReference>
<comment type="similarity">
    <text evidence="2">Belongs to the major facilitator superfamily. Sugar transporter (TC 2.A.1.1) family.</text>
</comment>
<dbReference type="STRING" id="1764295.A0A5B8MP11"/>
<feature type="transmembrane region" description="Helical" evidence="8">
    <location>
        <begin position="411"/>
        <end position="430"/>
    </location>
</feature>
<proteinExistence type="inferred from homology"/>
<dbReference type="InterPro" id="IPR050814">
    <property type="entry name" value="Myo-inositol_Transporter"/>
</dbReference>
<dbReference type="InterPro" id="IPR003663">
    <property type="entry name" value="Sugar/inositol_transpt"/>
</dbReference>
<dbReference type="Proteomes" id="UP000316726">
    <property type="component" value="Chromosome 5"/>
</dbReference>
<dbReference type="InterPro" id="IPR005828">
    <property type="entry name" value="MFS_sugar_transport-like"/>
</dbReference>
<feature type="region of interest" description="Disordered" evidence="7">
    <location>
        <begin position="269"/>
        <end position="305"/>
    </location>
</feature>
<dbReference type="OrthoDB" id="5296287at2759"/>
<evidence type="ECO:0000313" key="10">
    <source>
        <dbReference type="EMBL" id="QDZ21062.1"/>
    </source>
</evidence>
<feature type="compositionally biased region" description="Low complexity" evidence="7">
    <location>
        <begin position="269"/>
        <end position="280"/>
    </location>
</feature>
<feature type="transmembrane region" description="Helical" evidence="8">
    <location>
        <begin position="20"/>
        <end position="41"/>
    </location>
</feature>
<evidence type="ECO:0000256" key="4">
    <source>
        <dbReference type="ARBA" id="ARBA00022692"/>
    </source>
</evidence>
<dbReference type="EMBL" id="CP031038">
    <property type="protein sequence ID" value="QDZ21062.1"/>
    <property type="molecule type" value="Genomic_DNA"/>
</dbReference>
<dbReference type="PROSITE" id="PS50850">
    <property type="entry name" value="MFS"/>
    <property type="match status" value="1"/>
</dbReference>
<dbReference type="InterPro" id="IPR036259">
    <property type="entry name" value="MFS_trans_sf"/>
</dbReference>
<protein>
    <submittedName>
        <fullName evidence="10">MFS general substrate transporter</fullName>
    </submittedName>
</protein>
<feature type="transmembrane region" description="Helical" evidence="8">
    <location>
        <begin position="175"/>
        <end position="196"/>
    </location>
</feature>
<gene>
    <name evidence="10" type="ORF">A3770_05p35800</name>
</gene>
<evidence type="ECO:0000256" key="5">
    <source>
        <dbReference type="ARBA" id="ARBA00022989"/>
    </source>
</evidence>
<feature type="transmembrane region" description="Helical" evidence="8">
    <location>
        <begin position="149"/>
        <end position="168"/>
    </location>
</feature>
<feature type="transmembrane region" description="Helical" evidence="8">
    <location>
        <begin position="83"/>
        <end position="101"/>
    </location>
</feature>
<feature type="domain" description="Major facilitator superfamily (MFS) profile" evidence="9">
    <location>
        <begin position="19"/>
        <end position="526"/>
    </location>
</feature>
<keyword evidence="6 8" id="KW-0472">Membrane</keyword>
<evidence type="ECO:0000256" key="8">
    <source>
        <dbReference type="SAM" id="Phobius"/>
    </source>
</evidence>
<organism evidence="10 11">
    <name type="scientific">Chloropicon primus</name>
    <dbReference type="NCBI Taxonomy" id="1764295"/>
    <lineage>
        <taxon>Eukaryota</taxon>
        <taxon>Viridiplantae</taxon>
        <taxon>Chlorophyta</taxon>
        <taxon>Chloropicophyceae</taxon>
        <taxon>Chloropicales</taxon>
        <taxon>Chloropicaceae</taxon>
        <taxon>Chloropicon</taxon>
    </lineage>
</organism>
<feature type="transmembrane region" description="Helical" evidence="8">
    <location>
        <begin position="502"/>
        <end position="522"/>
    </location>
</feature>
<keyword evidence="3" id="KW-0813">Transport</keyword>
<evidence type="ECO:0000256" key="1">
    <source>
        <dbReference type="ARBA" id="ARBA00004141"/>
    </source>
</evidence>
<dbReference type="PROSITE" id="PS00217">
    <property type="entry name" value="SUGAR_TRANSPORT_2"/>
    <property type="match status" value="1"/>
</dbReference>
<dbReference type="InterPro" id="IPR005829">
    <property type="entry name" value="Sugar_transporter_CS"/>
</dbReference>
<evidence type="ECO:0000256" key="3">
    <source>
        <dbReference type="ARBA" id="ARBA00022448"/>
    </source>
</evidence>
<dbReference type="Gene3D" id="1.20.1250.20">
    <property type="entry name" value="MFS general substrate transporter like domains"/>
    <property type="match status" value="2"/>
</dbReference>
<keyword evidence="5 8" id="KW-1133">Transmembrane helix</keyword>
<evidence type="ECO:0000256" key="6">
    <source>
        <dbReference type="ARBA" id="ARBA00023136"/>
    </source>
</evidence>
<reference evidence="10 11" key="1">
    <citation type="submission" date="2018-07" db="EMBL/GenBank/DDBJ databases">
        <title>The complete nuclear genome of the prasinophyte Chloropicon primus (CCMP1205).</title>
        <authorList>
            <person name="Pombert J.-F."/>
            <person name="Otis C."/>
            <person name="Turmel M."/>
            <person name="Lemieux C."/>
        </authorList>
    </citation>
    <scope>NUCLEOTIDE SEQUENCE [LARGE SCALE GENOMIC DNA]</scope>
    <source>
        <strain evidence="10 11">CCMP1205</strain>
    </source>
</reference>
<sequence length="572" mass="61048">MDADGKMFPDAASKPHLGSALFAASSGLLFGYDLGLVQGAIHSIREHLELSNAMIDVVVAAAKIGAVFGPFMAGYLMSKLGRRAALVGGAFFFFLGPIVMAMSQVEAKGLDMLVGRFLVGLGIGQCSVVVPAYLGETTPASCRGFVVELYEVSLVFGMILSSAVDYLLSGIPSDWRYMVGVPAIPGFLLMIGPWFLPESPRWLVAQNREKEALEVLHKIRHAPGSVVDDRSTPEVENELLEIWSDVKRVEASEEEVSRKNTARFSSRSLAGGASAASGSTRAEDEGQVNEIEPTTSGEGSGSSVKGIEIEHANGDLREENVGCWAQCKNWCAELMHGPEKNAVRAALGLAIFNQFSGSTAVTNYAVEVLREIGLTDNKKGILLSSGISFAKLLGIVVSMFLVDGVVGRRPLLIGGGLGMSSCMVLLTIGIEMASIPLVIIAESLYMLSFAVSWAGIFWVLMSEIFSMKIKAVAVSVATSVLFAGGAIANILYHVLLKKGGPLFGLFFALVSLLSSAFVYVYVPETKGKSLKEVQKMFQSLSPYGVFKKANLSPAEGQRLIDDRTPKSSNGAY</sequence>
<feature type="transmembrane region" description="Helical" evidence="8">
    <location>
        <begin position="113"/>
        <end position="134"/>
    </location>
</feature>
<name>A0A5B8MP11_9CHLO</name>
<comment type="subcellular location">
    <subcellularLocation>
        <location evidence="1">Membrane</location>
        <topology evidence="1">Multi-pass membrane protein</topology>
    </subcellularLocation>
</comment>
<keyword evidence="11" id="KW-1185">Reference proteome</keyword>
<feature type="compositionally biased region" description="Low complexity" evidence="7">
    <location>
        <begin position="290"/>
        <end position="305"/>
    </location>
</feature>
<dbReference type="Pfam" id="PF00083">
    <property type="entry name" value="Sugar_tr"/>
    <property type="match status" value="2"/>
</dbReference>
<dbReference type="GO" id="GO:0016020">
    <property type="term" value="C:membrane"/>
    <property type="evidence" value="ECO:0007669"/>
    <property type="project" value="UniProtKB-SubCell"/>
</dbReference>
<dbReference type="PRINTS" id="PR00171">
    <property type="entry name" value="SUGRTRNSPORT"/>
</dbReference>
<dbReference type="InterPro" id="IPR020846">
    <property type="entry name" value="MFS_dom"/>
</dbReference>
<evidence type="ECO:0000256" key="7">
    <source>
        <dbReference type="SAM" id="MobiDB-lite"/>
    </source>
</evidence>
<feature type="transmembrane region" description="Helical" evidence="8">
    <location>
        <begin position="381"/>
        <end position="402"/>
    </location>
</feature>
<feature type="transmembrane region" description="Helical" evidence="8">
    <location>
        <begin position="472"/>
        <end position="496"/>
    </location>
</feature>
<feature type="transmembrane region" description="Helical" evidence="8">
    <location>
        <begin position="53"/>
        <end position="77"/>
    </location>
</feature>
<dbReference type="SUPFAM" id="SSF103473">
    <property type="entry name" value="MFS general substrate transporter"/>
    <property type="match status" value="1"/>
</dbReference>